<reference evidence="1" key="1">
    <citation type="submission" date="2012-11" db="EMBL/GenBank/DDBJ databases">
        <title>Permanent draft genomes of Rhodopirellula europaea strain SH398 and 6C.</title>
        <authorList>
            <person name="Richter M."/>
            <person name="Richter-Heitmann T."/>
            <person name="Frank C."/>
            <person name="Harder J."/>
            <person name="Glockner F.O."/>
        </authorList>
    </citation>
    <scope>NUCLEOTIDE SEQUENCE</scope>
    <source>
        <strain evidence="1">6C</strain>
    </source>
</reference>
<dbReference type="AlphaFoldDB" id="M2B841"/>
<sequence length="42" mass="4526">MTDDSDGRGREAVETVTRCAHDSRETRMAWWFGGPATAAVAG</sequence>
<protein>
    <submittedName>
        <fullName evidence="1">Uncharacterized protein</fullName>
    </submittedName>
</protein>
<accession>M2B841</accession>
<name>M2B841_9BACT</name>
<dbReference type="EMBL" id="ANMO01000080">
    <property type="protein sequence ID" value="EMB17883.1"/>
    <property type="molecule type" value="Genomic_DNA"/>
</dbReference>
<evidence type="ECO:0000313" key="2">
    <source>
        <dbReference type="Proteomes" id="UP000011529"/>
    </source>
</evidence>
<evidence type="ECO:0000313" key="1">
    <source>
        <dbReference type="EMBL" id="EMB17883.1"/>
    </source>
</evidence>
<reference evidence="1" key="2">
    <citation type="journal article" date="2013" name="Mar. Genomics">
        <title>Expression of sulfatases in Rhodopirellula baltica and the diversity of sulfatases in the genus Rhodopirellula.</title>
        <authorList>
            <person name="Wegner C.E."/>
            <person name="Richter-Heitmann T."/>
            <person name="Klindworth A."/>
            <person name="Klockow C."/>
            <person name="Richter M."/>
            <person name="Achstetter T."/>
            <person name="Glockner F.O."/>
            <person name="Harder J."/>
        </authorList>
    </citation>
    <scope>NUCLEOTIDE SEQUENCE [LARGE SCALE GENOMIC DNA]</scope>
    <source>
        <strain evidence="1">6C</strain>
    </source>
</reference>
<keyword evidence="2" id="KW-1185">Reference proteome</keyword>
<dbReference type="Proteomes" id="UP000011529">
    <property type="component" value="Unassembled WGS sequence"/>
</dbReference>
<organism evidence="1 2">
    <name type="scientific">Rhodopirellula europaea 6C</name>
    <dbReference type="NCBI Taxonomy" id="1263867"/>
    <lineage>
        <taxon>Bacteria</taxon>
        <taxon>Pseudomonadati</taxon>
        <taxon>Planctomycetota</taxon>
        <taxon>Planctomycetia</taxon>
        <taxon>Pirellulales</taxon>
        <taxon>Pirellulaceae</taxon>
        <taxon>Rhodopirellula</taxon>
    </lineage>
</organism>
<gene>
    <name evidence="1" type="ORF">RE6C_01344</name>
</gene>
<proteinExistence type="predicted"/>
<dbReference type="PATRIC" id="fig|1263867.3.peg.1423"/>
<comment type="caution">
    <text evidence="1">The sequence shown here is derived from an EMBL/GenBank/DDBJ whole genome shotgun (WGS) entry which is preliminary data.</text>
</comment>